<dbReference type="Proteomes" id="UP000692954">
    <property type="component" value="Unassembled WGS sequence"/>
</dbReference>
<protein>
    <submittedName>
        <fullName evidence="1">Uncharacterized protein</fullName>
    </submittedName>
</protein>
<evidence type="ECO:0000313" key="2">
    <source>
        <dbReference type="Proteomes" id="UP000692954"/>
    </source>
</evidence>
<organism evidence="1 2">
    <name type="scientific">Paramecium sonneborni</name>
    <dbReference type="NCBI Taxonomy" id="65129"/>
    <lineage>
        <taxon>Eukaryota</taxon>
        <taxon>Sar</taxon>
        <taxon>Alveolata</taxon>
        <taxon>Ciliophora</taxon>
        <taxon>Intramacronucleata</taxon>
        <taxon>Oligohymenophorea</taxon>
        <taxon>Peniculida</taxon>
        <taxon>Parameciidae</taxon>
        <taxon>Paramecium</taxon>
    </lineage>
</organism>
<comment type="caution">
    <text evidence="1">The sequence shown here is derived from an EMBL/GenBank/DDBJ whole genome shotgun (WGS) entry which is preliminary data.</text>
</comment>
<reference evidence="1" key="1">
    <citation type="submission" date="2021-01" db="EMBL/GenBank/DDBJ databases">
        <authorList>
            <consortium name="Genoscope - CEA"/>
            <person name="William W."/>
        </authorList>
    </citation>
    <scope>NUCLEOTIDE SEQUENCE</scope>
</reference>
<proteinExistence type="predicted"/>
<keyword evidence="2" id="KW-1185">Reference proteome</keyword>
<dbReference type="AlphaFoldDB" id="A0A8S1KTG5"/>
<gene>
    <name evidence="1" type="ORF">PSON_ATCC_30995.1.T0120248</name>
</gene>
<sequence>MIASLIIISDGTNEIVQSNKNINAPLIFNRQFFQLFSLEWILLMKKLQVVDCSTYLLNQTDYKLKNISESTFLELNKLYSSFIEVENSGLLEDINYRTVGQDSQIVGKDNKRVILLSQKI</sequence>
<dbReference type="EMBL" id="CAJJDN010000012">
    <property type="protein sequence ID" value="CAD8058528.1"/>
    <property type="molecule type" value="Genomic_DNA"/>
</dbReference>
<name>A0A8S1KTG5_9CILI</name>
<evidence type="ECO:0000313" key="1">
    <source>
        <dbReference type="EMBL" id="CAD8058528.1"/>
    </source>
</evidence>
<dbReference type="OrthoDB" id="294856at2759"/>
<accession>A0A8S1KTG5</accession>